<dbReference type="EMBL" id="CM023490">
    <property type="protein sequence ID" value="KAH6943643.1"/>
    <property type="molecule type" value="Genomic_DNA"/>
</dbReference>
<gene>
    <name evidence="1" type="ORF">HPB50_025027</name>
</gene>
<evidence type="ECO:0000313" key="2">
    <source>
        <dbReference type="Proteomes" id="UP000821845"/>
    </source>
</evidence>
<accession>A0ACB7T9L6</accession>
<reference evidence="1" key="1">
    <citation type="submission" date="2020-05" db="EMBL/GenBank/DDBJ databases">
        <title>Large-scale comparative analyses of tick genomes elucidate their genetic diversity and vector capacities.</title>
        <authorList>
            <person name="Jia N."/>
            <person name="Wang J."/>
            <person name="Shi W."/>
            <person name="Du L."/>
            <person name="Sun Y."/>
            <person name="Zhan W."/>
            <person name="Jiang J."/>
            <person name="Wang Q."/>
            <person name="Zhang B."/>
            <person name="Ji P."/>
            <person name="Sakyi L.B."/>
            <person name="Cui X."/>
            <person name="Yuan T."/>
            <person name="Jiang B."/>
            <person name="Yang W."/>
            <person name="Lam T.T.-Y."/>
            <person name="Chang Q."/>
            <person name="Ding S."/>
            <person name="Wang X."/>
            <person name="Zhu J."/>
            <person name="Ruan X."/>
            <person name="Zhao L."/>
            <person name="Wei J."/>
            <person name="Que T."/>
            <person name="Du C."/>
            <person name="Cheng J."/>
            <person name="Dai P."/>
            <person name="Han X."/>
            <person name="Huang E."/>
            <person name="Gao Y."/>
            <person name="Liu J."/>
            <person name="Shao H."/>
            <person name="Ye R."/>
            <person name="Li L."/>
            <person name="Wei W."/>
            <person name="Wang X."/>
            <person name="Wang C."/>
            <person name="Yang T."/>
            <person name="Huo Q."/>
            <person name="Li W."/>
            <person name="Guo W."/>
            <person name="Chen H."/>
            <person name="Zhou L."/>
            <person name="Ni X."/>
            <person name="Tian J."/>
            <person name="Zhou Y."/>
            <person name="Sheng Y."/>
            <person name="Liu T."/>
            <person name="Pan Y."/>
            <person name="Xia L."/>
            <person name="Li J."/>
            <person name="Zhao F."/>
            <person name="Cao W."/>
        </authorList>
    </citation>
    <scope>NUCLEOTIDE SEQUENCE</scope>
    <source>
        <strain evidence="1">Hyas-2018</strain>
    </source>
</reference>
<comment type="caution">
    <text evidence="1">The sequence shown here is derived from an EMBL/GenBank/DDBJ whole genome shotgun (WGS) entry which is preliminary data.</text>
</comment>
<organism evidence="1 2">
    <name type="scientific">Hyalomma asiaticum</name>
    <name type="common">Tick</name>
    <dbReference type="NCBI Taxonomy" id="266040"/>
    <lineage>
        <taxon>Eukaryota</taxon>
        <taxon>Metazoa</taxon>
        <taxon>Ecdysozoa</taxon>
        <taxon>Arthropoda</taxon>
        <taxon>Chelicerata</taxon>
        <taxon>Arachnida</taxon>
        <taxon>Acari</taxon>
        <taxon>Parasitiformes</taxon>
        <taxon>Ixodida</taxon>
        <taxon>Ixodoidea</taxon>
        <taxon>Ixodidae</taxon>
        <taxon>Hyalomminae</taxon>
        <taxon>Hyalomma</taxon>
    </lineage>
</organism>
<evidence type="ECO:0000313" key="1">
    <source>
        <dbReference type="EMBL" id="KAH6943643.1"/>
    </source>
</evidence>
<sequence length="108" mass="12842">MSNGELGPVDPTRDETYVFMSRFFAEVARVFPEQYLHLGGDEVSYDCWKSNPNIRRFMKRMGFPSRYDKLEEHYIQRLLEIVQGLGKSYVVWQEVFDNKVKPFYCGRT</sequence>
<protein>
    <submittedName>
        <fullName evidence="1">Uncharacterized protein</fullName>
    </submittedName>
</protein>
<dbReference type="Proteomes" id="UP000821845">
    <property type="component" value="Chromosome 10"/>
</dbReference>
<keyword evidence="2" id="KW-1185">Reference proteome</keyword>
<name>A0ACB7T9L6_HYAAI</name>
<proteinExistence type="predicted"/>